<keyword evidence="4" id="KW-0067">ATP-binding</keyword>
<evidence type="ECO:0000259" key="5">
    <source>
        <dbReference type="PROSITE" id="PS50011"/>
    </source>
</evidence>
<keyword evidence="3 6" id="KW-0418">Kinase</keyword>
<protein>
    <submittedName>
        <fullName evidence="6">Kinase-like domain-containing protein</fullName>
    </submittedName>
</protein>
<dbReference type="PROSITE" id="PS00109">
    <property type="entry name" value="PROTEIN_KINASE_TYR"/>
    <property type="match status" value="1"/>
</dbReference>
<name>A0A8I3AAI9_9AGAM</name>
<dbReference type="AlphaFoldDB" id="A0A8I3AAI9"/>
<keyword evidence="2" id="KW-0547">Nucleotide-binding</keyword>
<comment type="caution">
    <text evidence="6">The sequence shown here is derived from an EMBL/GenBank/DDBJ whole genome shotgun (WGS) entry which is preliminary data.</text>
</comment>
<reference evidence="6" key="1">
    <citation type="submission" date="2021-03" db="EMBL/GenBank/DDBJ databases">
        <title>Evolutionary innovations through gain and loss of genes in the ectomycorrhizal Boletales.</title>
        <authorList>
            <person name="Wu G."/>
            <person name="Miyauchi S."/>
            <person name="Morin E."/>
            <person name="Yang Z.-L."/>
            <person name="Xu J."/>
            <person name="Martin F.M."/>
        </authorList>
    </citation>
    <scope>NUCLEOTIDE SEQUENCE</scope>
    <source>
        <strain evidence="6">BR01</strain>
    </source>
</reference>
<feature type="domain" description="Protein kinase" evidence="5">
    <location>
        <begin position="27"/>
        <end position="317"/>
    </location>
</feature>
<keyword evidence="7" id="KW-1185">Reference proteome</keyword>
<dbReference type="EMBL" id="JAGFBS010000013">
    <property type="protein sequence ID" value="KAG6375771.1"/>
    <property type="molecule type" value="Genomic_DNA"/>
</dbReference>
<proteinExistence type="predicted"/>
<dbReference type="InterPro" id="IPR011009">
    <property type="entry name" value="Kinase-like_dom_sf"/>
</dbReference>
<dbReference type="OrthoDB" id="346907at2759"/>
<dbReference type="Pfam" id="PF07714">
    <property type="entry name" value="PK_Tyr_Ser-Thr"/>
    <property type="match status" value="1"/>
</dbReference>
<evidence type="ECO:0000313" key="6">
    <source>
        <dbReference type="EMBL" id="KAG6375771.1"/>
    </source>
</evidence>
<dbReference type="GO" id="GO:0004674">
    <property type="term" value="F:protein serine/threonine kinase activity"/>
    <property type="evidence" value="ECO:0007669"/>
    <property type="project" value="TreeGrafter"/>
</dbReference>
<dbReference type="PANTHER" id="PTHR44329:SF288">
    <property type="entry name" value="MITOGEN-ACTIVATED PROTEIN KINASE KINASE KINASE 20"/>
    <property type="match status" value="1"/>
</dbReference>
<dbReference type="Gene3D" id="1.10.510.10">
    <property type="entry name" value="Transferase(Phosphotransferase) domain 1"/>
    <property type="match status" value="1"/>
</dbReference>
<dbReference type="InterPro" id="IPR051681">
    <property type="entry name" value="Ser/Thr_Kinases-Pseudokinases"/>
</dbReference>
<sequence>MLPYRLRAHADYLRERFPNDLTNQVTRDGHDPVASGGFADIYQGVLQDNGRSTRVAIKAIKTYSGEDDRLSKKQKAKIKVWLNLKHDNVLPFLGTTMGFGRFPAMVCPWVENGTLTLYLENRYDSLSVIGVLGLLNNVASGLQYLHSCSVVHGDLSGSNVLIHESGRACITDFGLSMLLTELGASTFATSFHTRGTLRWAAPELLDIEIPVDDMHQESPRVTPVTQSDVYSFGSIMLQVGGIHSTLLSCALHTFIWCWTDSEWQVRWLRSVDGCSYNGVGLSRALRARMIVEFIEQELADCQSREIMMPVVPQSPTIVPTVASPHLPPDDPTSNTAQTSSMAALDCPVAPSALSRTASELRHEMSPSLDVHSTTPDLTPYIIKADDQYVARGDFGDVYRCWYHDGSPKEVAVKALRFGFATDGDHSKGFTNVVNLIDS</sequence>
<evidence type="ECO:0000256" key="2">
    <source>
        <dbReference type="ARBA" id="ARBA00022741"/>
    </source>
</evidence>
<evidence type="ECO:0000313" key="7">
    <source>
        <dbReference type="Proteomes" id="UP000683000"/>
    </source>
</evidence>
<dbReference type="InterPro" id="IPR000719">
    <property type="entry name" value="Prot_kinase_dom"/>
</dbReference>
<keyword evidence="1" id="KW-0808">Transferase</keyword>
<organism evidence="6 7">
    <name type="scientific">Boletus reticuloceps</name>
    <dbReference type="NCBI Taxonomy" id="495285"/>
    <lineage>
        <taxon>Eukaryota</taxon>
        <taxon>Fungi</taxon>
        <taxon>Dikarya</taxon>
        <taxon>Basidiomycota</taxon>
        <taxon>Agaricomycotina</taxon>
        <taxon>Agaricomycetes</taxon>
        <taxon>Agaricomycetidae</taxon>
        <taxon>Boletales</taxon>
        <taxon>Boletineae</taxon>
        <taxon>Boletaceae</taxon>
        <taxon>Boletoideae</taxon>
        <taxon>Boletus</taxon>
    </lineage>
</organism>
<dbReference type="PROSITE" id="PS50011">
    <property type="entry name" value="PROTEIN_KINASE_DOM"/>
    <property type="match status" value="1"/>
</dbReference>
<accession>A0A8I3AAI9</accession>
<evidence type="ECO:0000256" key="4">
    <source>
        <dbReference type="ARBA" id="ARBA00022840"/>
    </source>
</evidence>
<dbReference type="PANTHER" id="PTHR44329">
    <property type="entry name" value="SERINE/THREONINE-PROTEIN KINASE TNNI3K-RELATED"/>
    <property type="match status" value="1"/>
</dbReference>
<gene>
    <name evidence="6" type="ORF">JVT61DRAFT_2621</name>
</gene>
<dbReference type="InterPro" id="IPR001245">
    <property type="entry name" value="Ser-Thr/Tyr_kinase_cat_dom"/>
</dbReference>
<evidence type="ECO:0000256" key="3">
    <source>
        <dbReference type="ARBA" id="ARBA00022777"/>
    </source>
</evidence>
<dbReference type="SUPFAM" id="SSF56112">
    <property type="entry name" value="Protein kinase-like (PK-like)"/>
    <property type="match status" value="1"/>
</dbReference>
<dbReference type="InterPro" id="IPR008266">
    <property type="entry name" value="Tyr_kinase_AS"/>
</dbReference>
<evidence type="ECO:0000256" key="1">
    <source>
        <dbReference type="ARBA" id="ARBA00022679"/>
    </source>
</evidence>
<dbReference type="Proteomes" id="UP000683000">
    <property type="component" value="Unassembled WGS sequence"/>
</dbReference>
<dbReference type="GO" id="GO:0005524">
    <property type="term" value="F:ATP binding"/>
    <property type="evidence" value="ECO:0007669"/>
    <property type="project" value="UniProtKB-KW"/>
</dbReference>